<keyword evidence="5" id="KW-1185">Reference proteome</keyword>
<dbReference type="GO" id="GO:0005874">
    <property type="term" value="C:microtubule"/>
    <property type="evidence" value="ECO:0007669"/>
    <property type="project" value="InterPro"/>
</dbReference>
<protein>
    <recommendedName>
        <fullName evidence="3">Alpha-tubulin N-acetyltransferase</fullName>
        <shortName evidence="3">Alpha-TAT</shortName>
        <shortName evidence="3">TAT</shortName>
        <ecNumber evidence="3">2.3.1.108</ecNumber>
    </recommendedName>
    <alternativeName>
        <fullName evidence="3">Acetyltransferase mec-17 homolog</fullName>
    </alternativeName>
</protein>
<dbReference type="GO" id="GO:0019799">
    <property type="term" value="F:tubulin N-acetyltransferase activity"/>
    <property type="evidence" value="ECO:0007669"/>
    <property type="project" value="UniProtKB-UniRule"/>
</dbReference>
<evidence type="ECO:0000256" key="1">
    <source>
        <dbReference type="ARBA" id="ARBA00022679"/>
    </source>
</evidence>
<comment type="similarity">
    <text evidence="3">Belongs to the acetyltransferase ATAT1 family.</text>
</comment>
<dbReference type="GO" id="GO:0070507">
    <property type="term" value="P:regulation of microtubule cytoskeleton organization"/>
    <property type="evidence" value="ECO:0007669"/>
    <property type="project" value="UniProtKB-UniRule"/>
</dbReference>
<keyword evidence="2 3" id="KW-0012">Acyltransferase</keyword>
<keyword evidence="1 3" id="KW-0808">Transferase</keyword>
<dbReference type="PROSITE" id="PS51730">
    <property type="entry name" value="GNAT_ATAT"/>
    <property type="match status" value="1"/>
</dbReference>
<feature type="site" description="Crucial for catalytic activity" evidence="3">
    <location>
        <position position="49"/>
    </location>
</feature>
<dbReference type="Gene3D" id="3.40.630.30">
    <property type="match status" value="1"/>
</dbReference>
<sequence length="266" mass="30908">MEINYDLGEIFTDEIAILTKDTLKKYNPKQYWGIEKAINEMGKLSMTAQGLRKVLTSYQKIVDSNEEQTLYVMWKKNPNNEKHSIVVGILKVGRKKLYLTDDRLQKYEDIPLCVLDFYVHNTLQRKGNGHKIFEEMLRHEKLDAIQLAIDKPSDSLLEFMKKYYGLDKPIWQTTNFVVFNGFFDRLKDNNNIGRNNNVKKIGMSEKIPIEEPGVHPSRFGKKQRFGQCQAAQIIHGGGETPRKVEMDPNTAIGRKNLRDFGHTQIW</sequence>
<feature type="binding site" evidence="3">
    <location>
        <begin position="117"/>
        <end position="130"/>
    </location>
    <ligand>
        <name>acetyl-CoA</name>
        <dbReference type="ChEBI" id="CHEBI:57288"/>
    </ligand>
</feature>
<name>A0A0N5A6M9_PARTI</name>
<evidence type="ECO:0000256" key="3">
    <source>
        <dbReference type="HAMAP-Rule" id="MF_03130"/>
    </source>
</evidence>
<evidence type="ECO:0000259" key="4">
    <source>
        <dbReference type="PROSITE" id="PS51730"/>
    </source>
</evidence>
<dbReference type="GO" id="GO:0048666">
    <property type="term" value="P:neuron development"/>
    <property type="evidence" value="ECO:0007669"/>
    <property type="project" value="UniProtKB-UniRule"/>
</dbReference>
<dbReference type="Proteomes" id="UP000038045">
    <property type="component" value="Unplaced"/>
</dbReference>
<dbReference type="AlphaFoldDB" id="A0A0N5A6M9"/>
<comment type="catalytic activity">
    <reaction evidence="3">
        <text>L-lysyl-[alpha-tubulin] + acetyl-CoA = N(6)-acetyl-L-lysyl-[alpha-tubulin] + CoA + H(+)</text>
        <dbReference type="Rhea" id="RHEA:15277"/>
        <dbReference type="Rhea" id="RHEA-COMP:11278"/>
        <dbReference type="Rhea" id="RHEA-COMP:11279"/>
        <dbReference type="ChEBI" id="CHEBI:15378"/>
        <dbReference type="ChEBI" id="CHEBI:29969"/>
        <dbReference type="ChEBI" id="CHEBI:57287"/>
        <dbReference type="ChEBI" id="CHEBI:57288"/>
        <dbReference type="ChEBI" id="CHEBI:61930"/>
        <dbReference type="EC" id="2.3.1.108"/>
    </reaction>
</comment>
<evidence type="ECO:0000313" key="6">
    <source>
        <dbReference type="WBParaSite" id="PTRK_0001765300.1"/>
    </source>
</evidence>
<dbReference type="STRING" id="131310.A0A0N5A6M9"/>
<comment type="caution">
    <text evidence="3">Lacks conserved residue(s) required for the propagation of feature annotation.</text>
</comment>
<dbReference type="InterPro" id="IPR007965">
    <property type="entry name" value="GNAT_ATAT"/>
</dbReference>
<dbReference type="EC" id="2.3.1.108" evidence="3"/>
<dbReference type="PANTHER" id="PTHR12327">
    <property type="entry name" value="ALPHA-TUBULIN N-ACETYLTRANSFERASE 1"/>
    <property type="match status" value="1"/>
</dbReference>
<dbReference type="HAMAP" id="MF_03130">
    <property type="entry name" value="mec17"/>
    <property type="match status" value="1"/>
</dbReference>
<comment type="function">
    <text evidence="3">Specifically acetylates 'Lys-40' in alpha-tubulin on the lumenal side of microtubules. Promotes microtubule destabilization and accelerates microtubule dynamics; this activity may be independent of acetylation activity. Acetylates alpha-tubulin with a slow enzymatic rate, due to a catalytic site that is not optimized for acetyl transfer. Enters the microtubule through each end and diffuses quickly throughout the lumen of microtubules. Acetylates only long/old microtubules because of its slow acetylation rate since it does not have time to act on dynamically unstable microtubules before the enzyme is released.</text>
</comment>
<reference evidence="6" key="1">
    <citation type="submission" date="2017-02" db="UniProtKB">
        <authorList>
            <consortium name="WormBaseParasite"/>
        </authorList>
    </citation>
    <scope>IDENTIFICATION</scope>
</reference>
<dbReference type="PANTHER" id="PTHR12327:SF1">
    <property type="entry name" value="ALPHA-TUBULIN N-ACETYLTRANSFERASE 2"/>
    <property type="match status" value="1"/>
</dbReference>
<proteinExistence type="inferred from homology"/>
<evidence type="ECO:0000256" key="2">
    <source>
        <dbReference type="ARBA" id="ARBA00023315"/>
    </source>
</evidence>
<evidence type="ECO:0000313" key="5">
    <source>
        <dbReference type="Proteomes" id="UP000038045"/>
    </source>
</evidence>
<accession>A0A0N5A6M9</accession>
<dbReference type="Pfam" id="PF05301">
    <property type="entry name" value="Acetyltransf_16"/>
    <property type="match status" value="1"/>
</dbReference>
<feature type="domain" description="N-acetyltransferase" evidence="4">
    <location>
        <begin position="1"/>
        <end position="183"/>
    </location>
</feature>
<dbReference type="InterPro" id="IPR038746">
    <property type="entry name" value="Atat"/>
</dbReference>
<dbReference type="WBParaSite" id="PTRK_0001765300.1">
    <property type="protein sequence ID" value="PTRK_0001765300.1"/>
    <property type="gene ID" value="PTRK_0001765300"/>
</dbReference>
<organism evidence="5 6">
    <name type="scientific">Parastrongyloides trichosuri</name>
    <name type="common">Possum-specific nematode worm</name>
    <dbReference type="NCBI Taxonomy" id="131310"/>
    <lineage>
        <taxon>Eukaryota</taxon>
        <taxon>Metazoa</taxon>
        <taxon>Ecdysozoa</taxon>
        <taxon>Nematoda</taxon>
        <taxon>Chromadorea</taxon>
        <taxon>Rhabditida</taxon>
        <taxon>Tylenchina</taxon>
        <taxon>Panagrolaimomorpha</taxon>
        <taxon>Strongyloidoidea</taxon>
        <taxon>Strongyloididae</taxon>
        <taxon>Parastrongyloides</taxon>
    </lineage>
</organism>